<evidence type="ECO:0000256" key="1">
    <source>
        <dbReference type="ARBA" id="ARBA00004651"/>
    </source>
</evidence>
<evidence type="ECO:0000259" key="9">
    <source>
        <dbReference type="PROSITE" id="PS50893"/>
    </source>
</evidence>
<dbReference type="Gene3D" id="1.20.1560.10">
    <property type="entry name" value="ABC transporter type 1, transmembrane domain"/>
    <property type="match status" value="1"/>
</dbReference>
<dbReference type="InterPro" id="IPR003593">
    <property type="entry name" value="AAA+_ATPase"/>
</dbReference>
<keyword evidence="12" id="KW-1185">Reference proteome</keyword>
<feature type="transmembrane region" description="Helical" evidence="8">
    <location>
        <begin position="80"/>
        <end position="100"/>
    </location>
</feature>
<dbReference type="GO" id="GO:0005886">
    <property type="term" value="C:plasma membrane"/>
    <property type="evidence" value="ECO:0007669"/>
    <property type="project" value="UniProtKB-SubCell"/>
</dbReference>
<dbReference type="Pfam" id="PF00005">
    <property type="entry name" value="ABC_tran"/>
    <property type="match status" value="1"/>
</dbReference>
<dbReference type="AlphaFoldDB" id="A0A5E4PEV7"/>
<dbReference type="SMART" id="SM00382">
    <property type="entry name" value="AAA"/>
    <property type="match status" value="1"/>
</dbReference>
<dbReference type="EMBL" id="LR699119">
    <property type="protein sequence ID" value="VVC74891.1"/>
    <property type="molecule type" value="Genomic_DNA"/>
</dbReference>
<dbReference type="Gene3D" id="3.40.50.300">
    <property type="entry name" value="P-loop containing nucleotide triphosphate hydrolases"/>
    <property type="match status" value="1"/>
</dbReference>
<dbReference type="InterPro" id="IPR050835">
    <property type="entry name" value="ABC_transporter_sub-D"/>
</dbReference>
<dbReference type="RefSeq" id="WP_172622681.1">
    <property type="nucleotide sequence ID" value="NZ_LR699119.1"/>
</dbReference>
<evidence type="ECO:0000256" key="5">
    <source>
        <dbReference type="ARBA" id="ARBA00022840"/>
    </source>
</evidence>
<dbReference type="KEGG" id="asip:AQUSIP_01650"/>
<evidence type="ECO:0000313" key="11">
    <source>
        <dbReference type="EMBL" id="VVC74891.1"/>
    </source>
</evidence>
<keyword evidence="6 8" id="KW-1133">Transmembrane helix</keyword>
<evidence type="ECO:0000256" key="3">
    <source>
        <dbReference type="ARBA" id="ARBA00022692"/>
    </source>
</evidence>
<keyword evidence="2" id="KW-0813">Transport</keyword>
<dbReference type="PANTHER" id="PTHR11384">
    <property type="entry name" value="ATP-BINDING CASSETTE, SUB-FAMILY D MEMBER"/>
    <property type="match status" value="1"/>
</dbReference>
<dbReference type="Pfam" id="PF06472">
    <property type="entry name" value="ABC_membrane_2"/>
    <property type="match status" value="1"/>
</dbReference>
<dbReference type="SUPFAM" id="SSF52540">
    <property type="entry name" value="P-loop containing nucleoside triphosphate hydrolases"/>
    <property type="match status" value="1"/>
</dbReference>
<keyword evidence="5 11" id="KW-0067">ATP-binding</keyword>
<protein>
    <submittedName>
        <fullName evidence="11">Vitamin B12 transport ATP-binding protein BacA</fullName>
    </submittedName>
</protein>
<keyword evidence="7 8" id="KW-0472">Membrane</keyword>
<reference evidence="11 12" key="1">
    <citation type="submission" date="2019-08" db="EMBL/GenBank/DDBJ databases">
        <authorList>
            <person name="Guy L."/>
        </authorList>
    </citation>
    <scope>NUCLEOTIDE SEQUENCE [LARGE SCALE GENOMIC DNA]</scope>
    <source>
        <strain evidence="11 12">SGT-108</strain>
    </source>
</reference>
<proteinExistence type="predicted"/>
<dbReference type="SUPFAM" id="SSF90123">
    <property type="entry name" value="ABC transporter transmembrane region"/>
    <property type="match status" value="1"/>
</dbReference>
<dbReference type="InterPro" id="IPR011527">
    <property type="entry name" value="ABC1_TM_dom"/>
</dbReference>
<dbReference type="InterPro" id="IPR003439">
    <property type="entry name" value="ABC_transporter-like_ATP-bd"/>
</dbReference>
<feature type="transmembrane region" description="Helical" evidence="8">
    <location>
        <begin position="34"/>
        <end position="60"/>
    </location>
</feature>
<evidence type="ECO:0000256" key="6">
    <source>
        <dbReference type="ARBA" id="ARBA00022989"/>
    </source>
</evidence>
<evidence type="ECO:0000256" key="4">
    <source>
        <dbReference type="ARBA" id="ARBA00022741"/>
    </source>
</evidence>
<dbReference type="InterPro" id="IPR036640">
    <property type="entry name" value="ABC1_TM_sf"/>
</dbReference>
<dbReference type="CDD" id="cd03223">
    <property type="entry name" value="ABCD_peroxisomal_ALDP"/>
    <property type="match status" value="1"/>
</dbReference>
<evidence type="ECO:0000259" key="10">
    <source>
        <dbReference type="PROSITE" id="PS50929"/>
    </source>
</evidence>
<evidence type="ECO:0000256" key="8">
    <source>
        <dbReference type="SAM" id="Phobius"/>
    </source>
</evidence>
<name>A0A5E4PEV7_9COXI</name>
<dbReference type="GO" id="GO:0016887">
    <property type="term" value="F:ATP hydrolysis activity"/>
    <property type="evidence" value="ECO:0007669"/>
    <property type="project" value="InterPro"/>
</dbReference>
<dbReference type="GO" id="GO:0005524">
    <property type="term" value="F:ATP binding"/>
    <property type="evidence" value="ECO:0007669"/>
    <property type="project" value="UniProtKB-KW"/>
</dbReference>
<dbReference type="InterPro" id="IPR017871">
    <property type="entry name" value="ABC_transporter-like_CS"/>
</dbReference>
<accession>A0A5E4PEV7</accession>
<feature type="transmembrane region" description="Helical" evidence="8">
    <location>
        <begin position="281"/>
        <end position="302"/>
    </location>
</feature>
<dbReference type="GO" id="GO:0140359">
    <property type="term" value="F:ABC-type transporter activity"/>
    <property type="evidence" value="ECO:0007669"/>
    <property type="project" value="InterPro"/>
</dbReference>
<gene>
    <name evidence="11" type="primary">bacA</name>
    <name evidence="11" type="ORF">AQUSIP_01650</name>
</gene>
<keyword evidence="3 8" id="KW-0812">Transmembrane</keyword>
<comment type="subcellular location">
    <subcellularLocation>
        <location evidence="1">Cell membrane</location>
        <topology evidence="1">Multi-pass membrane protein</topology>
    </subcellularLocation>
</comment>
<feature type="domain" description="ABC transmembrane type-1" evidence="10">
    <location>
        <begin position="42"/>
        <end position="341"/>
    </location>
</feature>
<feature type="domain" description="ABC transporter" evidence="9">
    <location>
        <begin position="379"/>
        <end position="581"/>
    </location>
</feature>
<dbReference type="PROSITE" id="PS50893">
    <property type="entry name" value="ABC_TRANSPORTER_2"/>
    <property type="match status" value="1"/>
</dbReference>
<keyword evidence="4" id="KW-0547">Nucleotide-binding</keyword>
<evidence type="ECO:0000256" key="2">
    <source>
        <dbReference type="ARBA" id="ARBA00022448"/>
    </source>
</evidence>
<feature type="transmembrane region" description="Helical" evidence="8">
    <location>
        <begin position="194"/>
        <end position="214"/>
    </location>
</feature>
<dbReference type="InterPro" id="IPR027417">
    <property type="entry name" value="P-loop_NTPase"/>
</dbReference>
<dbReference type="PANTHER" id="PTHR11384:SF59">
    <property type="entry name" value="LYSOSOMAL COBALAMIN TRANSPORTER ABCD4"/>
    <property type="match status" value="1"/>
</dbReference>
<organism evidence="11 12">
    <name type="scientific">Aquicella siphonis</name>
    <dbReference type="NCBI Taxonomy" id="254247"/>
    <lineage>
        <taxon>Bacteria</taxon>
        <taxon>Pseudomonadati</taxon>
        <taxon>Pseudomonadota</taxon>
        <taxon>Gammaproteobacteria</taxon>
        <taxon>Legionellales</taxon>
        <taxon>Coxiellaceae</taxon>
        <taxon>Aquicella</taxon>
    </lineage>
</organism>
<dbReference type="Proteomes" id="UP000324194">
    <property type="component" value="Chromosome 1"/>
</dbReference>
<feature type="transmembrane region" description="Helical" evidence="8">
    <location>
        <begin position="150"/>
        <end position="174"/>
    </location>
</feature>
<dbReference type="PROSITE" id="PS00211">
    <property type="entry name" value="ABC_TRANSPORTER_1"/>
    <property type="match status" value="1"/>
</dbReference>
<dbReference type="PROSITE" id="PS50929">
    <property type="entry name" value="ABC_TM1F"/>
    <property type="match status" value="1"/>
</dbReference>
<sequence>MELFSEKGSPLMLESRHYTTWELIKAYWHSQYKLSAYLFFTIIIFLTIVLVGFDVVFNYWYNYFYDALQAYNMHAAVRLLVFFFILAAFNIVVAVYRYYLSQIFALRWRRWLTEQMIGRWLEKRGYYYLETFDVKTDNPDQRIQDDVNGLISNSISLTVGLVGAVTTFPAFIYILWTLSGVLSIPLGSLGTIHIHGYLVWVGLLYNLIGTLLTFKIGYPLVGLNFEQQQREATFRFSAIDLRSHAEQVALYRGEDHQKSILNFHFFRVLENWYAIILRQKLLLWFTGGFNQAAVLLPLIVALPNYFTKVFLLGGLMQSLRAFGNVQESLSYLVNSYTQIAEWRAISQRLTTFVNHLKEAEMNAEQADHVVFRERPENAIKVKDLTIKTTHDNTLLTAIDENFVHGTNYVIKGESGIGKSTFIRAIAGVWPFASGEVTFPENKRVMYLPQKPYMPIGTLAEAILFPDKKDPELEKNIETVLHDCHLDGLIPRLSEVAHWSEQLSPGEQQRVAFARVLLHKPDWVFLDESTSMLDLANEAHLYKILRERLPDCSVVSVGHHPSVDAFHDQVVNMSKYRHVTRVTA</sequence>
<evidence type="ECO:0000256" key="7">
    <source>
        <dbReference type="ARBA" id="ARBA00023136"/>
    </source>
</evidence>
<evidence type="ECO:0000313" key="12">
    <source>
        <dbReference type="Proteomes" id="UP000324194"/>
    </source>
</evidence>